<accession>A0A1X7SKZ5</accession>
<proteinExistence type="predicted"/>
<sequence length="51" mass="5666">LIIASYDNFKATIHQAILLLAICGYFNLQAILLPRIETCSILDNTLLTTSK</sequence>
<dbReference type="AlphaFoldDB" id="A0A1X7SKZ5"/>
<keyword evidence="1" id="KW-0472">Membrane</keyword>
<evidence type="ECO:0000256" key="1">
    <source>
        <dbReference type="SAM" id="Phobius"/>
    </source>
</evidence>
<evidence type="ECO:0000313" key="2">
    <source>
        <dbReference type="EnsemblMetazoa" id="Aqu2.1.02743_001"/>
    </source>
</evidence>
<keyword evidence="1" id="KW-0812">Transmembrane</keyword>
<dbReference type="InParanoid" id="A0A1X7SKZ5"/>
<name>A0A1X7SKZ5_AMPQE</name>
<dbReference type="EnsemblMetazoa" id="Aqu2.1.02743_001">
    <property type="protein sequence ID" value="Aqu2.1.02743_001"/>
    <property type="gene ID" value="Aqu2.1.02743"/>
</dbReference>
<feature type="transmembrane region" description="Helical" evidence="1">
    <location>
        <begin position="12"/>
        <end position="33"/>
    </location>
</feature>
<keyword evidence="1" id="KW-1133">Transmembrane helix</keyword>
<reference evidence="2" key="1">
    <citation type="submission" date="2017-05" db="UniProtKB">
        <authorList>
            <consortium name="EnsemblMetazoa"/>
        </authorList>
    </citation>
    <scope>IDENTIFICATION</scope>
</reference>
<organism evidence="2">
    <name type="scientific">Amphimedon queenslandica</name>
    <name type="common">Sponge</name>
    <dbReference type="NCBI Taxonomy" id="400682"/>
    <lineage>
        <taxon>Eukaryota</taxon>
        <taxon>Metazoa</taxon>
        <taxon>Porifera</taxon>
        <taxon>Demospongiae</taxon>
        <taxon>Heteroscleromorpha</taxon>
        <taxon>Haplosclerida</taxon>
        <taxon>Niphatidae</taxon>
        <taxon>Amphimedon</taxon>
    </lineage>
</organism>
<protein>
    <submittedName>
        <fullName evidence="2">Uncharacterized protein</fullName>
    </submittedName>
</protein>